<keyword evidence="5" id="KW-1185">Reference proteome</keyword>
<accession>A0A518H260</accession>
<dbReference type="RefSeq" id="WP_145270155.1">
    <property type="nucleotide sequence ID" value="NZ_CP036426.1"/>
</dbReference>
<dbReference type="OrthoDB" id="256415at2"/>
<proteinExistence type="predicted"/>
<dbReference type="InterPro" id="IPR054612">
    <property type="entry name" value="Phage_capsid-like_C"/>
</dbReference>
<dbReference type="InterPro" id="IPR024455">
    <property type="entry name" value="Phage_capsid"/>
</dbReference>
<dbReference type="AlphaFoldDB" id="A0A518H260"/>
<feature type="coiled-coil region" evidence="2">
    <location>
        <begin position="52"/>
        <end position="86"/>
    </location>
</feature>
<dbReference type="KEGG" id="tpla:ElP_28140"/>
<dbReference type="Gene3D" id="3.30.2400.10">
    <property type="entry name" value="Major capsid protein gp5"/>
    <property type="match status" value="1"/>
</dbReference>
<gene>
    <name evidence="4" type="ORF">ElP_28140</name>
</gene>
<organism evidence="4 5">
    <name type="scientific">Tautonia plasticadhaerens</name>
    <dbReference type="NCBI Taxonomy" id="2527974"/>
    <lineage>
        <taxon>Bacteria</taxon>
        <taxon>Pseudomonadati</taxon>
        <taxon>Planctomycetota</taxon>
        <taxon>Planctomycetia</taxon>
        <taxon>Isosphaerales</taxon>
        <taxon>Isosphaeraceae</taxon>
        <taxon>Tautonia</taxon>
    </lineage>
</organism>
<dbReference type="Proteomes" id="UP000317835">
    <property type="component" value="Chromosome"/>
</dbReference>
<protein>
    <submittedName>
        <fullName evidence="4">Phage capsid family protein</fullName>
    </submittedName>
</protein>
<evidence type="ECO:0000313" key="4">
    <source>
        <dbReference type="EMBL" id="QDV34917.1"/>
    </source>
</evidence>
<feature type="domain" description="Phage capsid-like C-terminal" evidence="3">
    <location>
        <begin position="150"/>
        <end position="430"/>
    </location>
</feature>
<evidence type="ECO:0000259" key="3">
    <source>
        <dbReference type="Pfam" id="PF05065"/>
    </source>
</evidence>
<keyword evidence="2" id="KW-0175">Coiled coil</keyword>
<name>A0A518H260_9BACT</name>
<evidence type="ECO:0000313" key="5">
    <source>
        <dbReference type="Proteomes" id="UP000317835"/>
    </source>
</evidence>
<dbReference type="SUPFAM" id="SSF56563">
    <property type="entry name" value="Major capsid protein gp5"/>
    <property type="match status" value="1"/>
</dbReference>
<dbReference type="Pfam" id="PF05065">
    <property type="entry name" value="Phage_capsid"/>
    <property type="match status" value="1"/>
</dbReference>
<evidence type="ECO:0000256" key="2">
    <source>
        <dbReference type="SAM" id="Coils"/>
    </source>
</evidence>
<comment type="subcellular location">
    <subcellularLocation>
        <location evidence="1">Virion</location>
    </subcellularLocation>
</comment>
<dbReference type="NCBIfam" id="TIGR01554">
    <property type="entry name" value="major_cap_HK97"/>
    <property type="match status" value="1"/>
</dbReference>
<dbReference type="EMBL" id="CP036426">
    <property type="protein sequence ID" value="QDV34917.1"/>
    <property type="molecule type" value="Genomic_DNA"/>
</dbReference>
<reference evidence="4 5" key="1">
    <citation type="submission" date="2019-02" db="EMBL/GenBank/DDBJ databases">
        <title>Deep-cultivation of Planctomycetes and their phenomic and genomic characterization uncovers novel biology.</title>
        <authorList>
            <person name="Wiegand S."/>
            <person name="Jogler M."/>
            <person name="Boedeker C."/>
            <person name="Pinto D."/>
            <person name="Vollmers J."/>
            <person name="Rivas-Marin E."/>
            <person name="Kohn T."/>
            <person name="Peeters S.H."/>
            <person name="Heuer A."/>
            <person name="Rast P."/>
            <person name="Oberbeckmann S."/>
            <person name="Bunk B."/>
            <person name="Jeske O."/>
            <person name="Meyerdierks A."/>
            <person name="Storesund J.E."/>
            <person name="Kallscheuer N."/>
            <person name="Luecker S."/>
            <person name="Lage O.M."/>
            <person name="Pohl T."/>
            <person name="Merkel B.J."/>
            <person name="Hornburger P."/>
            <person name="Mueller R.-W."/>
            <person name="Bruemmer F."/>
            <person name="Labrenz M."/>
            <person name="Spormann A.M."/>
            <person name="Op den Camp H."/>
            <person name="Overmann J."/>
            <person name="Amann R."/>
            <person name="Jetten M.S.M."/>
            <person name="Mascher T."/>
            <person name="Medema M.H."/>
            <person name="Devos D.P."/>
            <person name="Kaster A.-K."/>
            <person name="Ovreas L."/>
            <person name="Rohde M."/>
            <person name="Galperin M.Y."/>
            <person name="Jogler C."/>
        </authorList>
    </citation>
    <scope>NUCLEOTIDE SEQUENCE [LARGE SCALE GENOMIC DNA]</scope>
    <source>
        <strain evidence="4 5">ElP</strain>
    </source>
</reference>
<sequence>MTNDVTTEVKNALNAFEAFKTDLAPKLGKLDAFDEAKFNAIQTDIGKALEQSQKEAARTKALEDQNKALEAKQVEHDKELSDLKTAFNRLPAPGTSEDKSKEAKAQANTLFNQFTRTKSANREDFADFIAQKADANPELKALSVNADPSGGFVVMPELGGIIQTKVWESSPMRQLASVITIGTDSYEVILDNDEAGSGWVGETGSRSTTSTPQLGKLTIPVNELYANPKATQKILDDAGIDMESWLGSKVVDKFARDEATAFISGTGVLKPKGILSYTAGTDIGAQQVEQIVSGSAGAFTIDGLISLQNGLKEPYQAGAVFLMKRSSWGAIMKLKDAENRLYFNLTLDKNAGLETMVLGKKIYFADDMPVAASASLSVAYGDFKRAYQIVDRMGIRVLRDPFTDKPYISFYTTKRVGGAVINFEAYKLLKLSN</sequence>
<evidence type="ECO:0000256" key="1">
    <source>
        <dbReference type="ARBA" id="ARBA00004328"/>
    </source>
</evidence>